<dbReference type="AlphaFoldDB" id="A0A9C7C9N0"/>
<reference evidence="1" key="1">
    <citation type="submission" date="2022-11" db="EMBL/GenBank/DDBJ databases">
        <title>Complete Genome Sequences of three Polynucleobacter sp. Subcluster PnecC Strains KF022, KF023, and KF032 Isolated from a Shallow Eutrophic Lake in Japan.</title>
        <authorList>
            <person name="Ogata Y."/>
            <person name="Watanabe K."/>
            <person name="Takemine S."/>
            <person name="Shindo C."/>
            <person name="Kurokawa R."/>
            <person name="Suda W."/>
        </authorList>
    </citation>
    <scope>NUCLEOTIDE SEQUENCE</scope>
    <source>
        <strain evidence="1">KF023</strain>
    </source>
</reference>
<sequence>MLDGRYVSEVVKCPLCDGNSHITLSEKDFYGLPVKTVICRNCSMIYANPRLSRDALVGMYANEYRDLDRVHPTSGEYFELEIKKAERIAEYLTKNGVLSKLNDKLIIEIGCGAGGALHHFKKLGFNTMGCDLSPRNVEYGVSRGLDIRYGDIDALMLSLDFNFKDIGLVIYEQVFEHLSEPKLELERLHGLLPKNSFLYIGVPGIKNIANHYGSDFLRFLQLPHLCHFELRTLVKLVQSTGFSFLCGDESARAIFSRSGVRSLLPVSDSNYLATIEYLRILEIRRKVAVPFRRLKEVPIILGMGLASKIRNSRFIPQPIKSAASRFLKFAYHQFFK</sequence>
<name>A0A9C7C9N0_9BURK</name>
<dbReference type="CDD" id="cd02440">
    <property type="entry name" value="AdoMet_MTases"/>
    <property type="match status" value="1"/>
</dbReference>
<organism evidence="1">
    <name type="scientific">Polynucleobacter yangtzensis</name>
    <dbReference type="NCBI Taxonomy" id="1743159"/>
    <lineage>
        <taxon>Bacteria</taxon>
        <taxon>Pseudomonadati</taxon>
        <taxon>Pseudomonadota</taxon>
        <taxon>Betaproteobacteria</taxon>
        <taxon>Burkholderiales</taxon>
        <taxon>Burkholderiaceae</taxon>
        <taxon>Polynucleobacter</taxon>
    </lineage>
</organism>
<proteinExistence type="predicted"/>
<dbReference type="SUPFAM" id="SSF53335">
    <property type="entry name" value="S-adenosyl-L-methionine-dependent methyltransferases"/>
    <property type="match status" value="1"/>
</dbReference>
<evidence type="ECO:0008006" key="2">
    <source>
        <dbReference type="Google" id="ProtNLM"/>
    </source>
</evidence>
<gene>
    <name evidence="1" type="ORF">PKF023_03410</name>
</gene>
<evidence type="ECO:0000313" key="1">
    <source>
        <dbReference type="EMBL" id="BDT76538.1"/>
    </source>
</evidence>
<dbReference type="Pfam" id="PF13489">
    <property type="entry name" value="Methyltransf_23"/>
    <property type="match status" value="1"/>
</dbReference>
<protein>
    <recommendedName>
        <fullName evidence="2">Methyltransferase domain-containing protein</fullName>
    </recommendedName>
</protein>
<dbReference type="Proteomes" id="UP001211097">
    <property type="component" value="Chromosome"/>
</dbReference>
<dbReference type="Gene3D" id="3.40.50.150">
    <property type="entry name" value="Vaccinia Virus protein VP39"/>
    <property type="match status" value="1"/>
</dbReference>
<accession>A0A9C7C9N0</accession>
<dbReference type="InterPro" id="IPR029063">
    <property type="entry name" value="SAM-dependent_MTases_sf"/>
</dbReference>
<dbReference type="KEGG" id="pyt:PKF023_03410"/>
<dbReference type="EMBL" id="AP026973">
    <property type="protein sequence ID" value="BDT76538.1"/>
    <property type="molecule type" value="Genomic_DNA"/>
</dbReference>